<evidence type="ECO:0000256" key="3">
    <source>
        <dbReference type="ARBA" id="ARBA00009014"/>
    </source>
</evidence>
<evidence type="ECO:0000256" key="6">
    <source>
        <dbReference type="ARBA" id="ARBA00022695"/>
    </source>
</evidence>
<sequence>MPKPLHPVGIFGGTFNPIHFGHLRIAQELIDILGLKRLHLIPTGTPPHRAEPSVTARQRAEMAMLAVQDHPHIVLDEREVVREGFCYTVDTLTALRADYGPDQPLVLLVGADAFLGLMGWHRWSALFELAHIVVAHRPGVLTHTWQDAMPIELLREYEHRHCDDAAALALAPAGRVLPLAVTQLDISSTAIRQMVAKTRSPRYLLPDAVLRYIEEHSLYVE</sequence>
<dbReference type="NCBIfam" id="TIGR00482">
    <property type="entry name" value="nicotinate (nicotinamide) nucleotide adenylyltransferase"/>
    <property type="match status" value="1"/>
</dbReference>
<keyword evidence="4 11" id="KW-0662">Pyridine nucleotide biosynthesis</keyword>
<evidence type="ECO:0000256" key="7">
    <source>
        <dbReference type="ARBA" id="ARBA00022741"/>
    </source>
</evidence>
<keyword evidence="6 11" id="KW-0548">Nucleotidyltransferase</keyword>
<dbReference type="NCBIfam" id="TIGR00125">
    <property type="entry name" value="cyt_tran_rel"/>
    <property type="match status" value="1"/>
</dbReference>
<keyword evidence="14" id="KW-1185">Reference proteome</keyword>
<dbReference type="PANTHER" id="PTHR39321:SF3">
    <property type="entry name" value="PHOSPHOPANTETHEINE ADENYLYLTRANSFERASE"/>
    <property type="match status" value="1"/>
</dbReference>
<dbReference type="Gene3D" id="3.40.50.620">
    <property type="entry name" value="HUPs"/>
    <property type="match status" value="1"/>
</dbReference>
<reference evidence="13 14" key="1">
    <citation type="submission" date="2020-08" db="EMBL/GenBank/DDBJ databases">
        <title>Genomic Encyclopedia of Type Strains, Phase IV (KMG-IV): sequencing the most valuable type-strain genomes for metagenomic binning, comparative biology and taxonomic classification.</title>
        <authorList>
            <person name="Goeker M."/>
        </authorList>
    </citation>
    <scope>NUCLEOTIDE SEQUENCE [LARGE SCALE GENOMIC DNA]</scope>
    <source>
        <strain evidence="13 14">DSM 27165</strain>
    </source>
</reference>
<dbReference type="InterPro" id="IPR014729">
    <property type="entry name" value="Rossmann-like_a/b/a_fold"/>
</dbReference>
<evidence type="ECO:0000256" key="8">
    <source>
        <dbReference type="ARBA" id="ARBA00022840"/>
    </source>
</evidence>
<dbReference type="InterPro" id="IPR004821">
    <property type="entry name" value="Cyt_trans-like"/>
</dbReference>
<dbReference type="GO" id="GO:0005524">
    <property type="term" value="F:ATP binding"/>
    <property type="evidence" value="ECO:0007669"/>
    <property type="project" value="UniProtKB-KW"/>
</dbReference>
<dbReference type="GO" id="GO:0009435">
    <property type="term" value="P:NAD+ biosynthetic process"/>
    <property type="evidence" value="ECO:0007669"/>
    <property type="project" value="UniProtKB-UniRule"/>
</dbReference>
<keyword evidence="8 11" id="KW-0067">ATP-binding</keyword>
<dbReference type="EMBL" id="JACHHY010000008">
    <property type="protein sequence ID" value="MBB5018388.1"/>
    <property type="molecule type" value="Genomic_DNA"/>
</dbReference>
<evidence type="ECO:0000256" key="9">
    <source>
        <dbReference type="ARBA" id="ARBA00023027"/>
    </source>
</evidence>
<evidence type="ECO:0000259" key="12">
    <source>
        <dbReference type="Pfam" id="PF01467"/>
    </source>
</evidence>
<accession>A0A840MIB2</accession>
<protein>
    <recommendedName>
        <fullName evidence="11">Probable nicotinate-nucleotide adenylyltransferase</fullName>
        <ecNumber evidence="11">2.7.7.18</ecNumber>
    </recommendedName>
    <alternativeName>
        <fullName evidence="11">Deamido-NAD(+) diphosphorylase</fullName>
    </alternativeName>
    <alternativeName>
        <fullName evidence="11">Deamido-NAD(+) pyrophosphorylase</fullName>
    </alternativeName>
    <alternativeName>
        <fullName evidence="11">Nicotinate mononucleotide adenylyltransferase</fullName>
        <shortName evidence="11">NaMN adenylyltransferase</shortName>
    </alternativeName>
</protein>
<comment type="similarity">
    <text evidence="3 11">Belongs to the NadD family.</text>
</comment>
<evidence type="ECO:0000313" key="14">
    <source>
        <dbReference type="Proteomes" id="UP000575898"/>
    </source>
</evidence>
<evidence type="ECO:0000256" key="10">
    <source>
        <dbReference type="ARBA" id="ARBA00048721"/>
    </source>
</evidence>
<keyword evidence="7 11" id="KW-0547">Nucleotide-binding</keyword>
<organism evidence="13 14">
    <name type="scientific">Chitinivorax tropicus</name>
    <dbReference type="NCBI Taxonomy" id="714531"/>
    <lineage>
        <taxon>Bacteria</taxon>
        <taxon>Pseudomonadati</taxon>
        <taxon>Pseudomonadota</taxon>
        <taxon>Betaproteobacteria</taxon>
        <taxon>Chitinivorax</taxon>
    </lineage>
</organism>
<evidence type="ECO:0000256" key="11">
    <source>
        <dbReference type="HAMAP-Rule" id="MF_00244"/>
    </source>
</evidence>
<dbReference type="RefSeq" id="WP_184037583.1">
    <property type="nucleotide sequence ID" value="NZ_JACHHY010000008.1"/>
</dbReference>
<evidence type="ECO:0000313" key="13">
    <source>
        <dbReference type="EMBL" id="MBB5018388.1"/>
    </source>
</evidence>
<dbReference type="AlphaFoldDB" id="A0A840MIB2"/>
<comment type="function">
    <text evidence="1 11">Catalyzes the reversible adenylation of nicotinate mononucleotide (NaMN) to nicotinic acid adenine dinucleotide (NaAD).</text>
</comment>
<evidence type="ECO:0000256" key="2">
    <source>
        <dbReference type="ARBA" id="ARBA00005019"/>
    </source>
</evidence>
<evidence type="ECO:0000256" key="4">
    <source>
        <dbReference type="ARBA" id="ARBA00022642"/>
    </source>
</evidence>
<keyword evidence="9 11" id="KW-0520">NAD</keyword>
<feature type="domain" description="Cytidyltransferase-like" evidence="12">
    <location>
        <begin position="10"/>
        <end position="193"/>
    </location>
</feature>
<dbReference type="Proteomes" id="UP000575898">
    <property type="component" value="Unassembled WGS sequence"/>
</dbReference>
<evidence type="ECO:0000256" key="1">
    <source>
        <dbReference type="ARBA" id="ARBA00002324"/>
    </source>
</evidence>
<dbReference type="UniPathway" id="UPA00253">
    <property type="reaction ID" value="UER00332"/>
</dbReference>
<dbReference type="InterPro" id="IPR005248">
    <property type="entry name" value="NadD/NMNAT"/>
</dbReference>
<proteinExistence type="inferred from homology"/>
<dbReference type="CDD" id="cd02165">
    <property type="entry name" value="NMNAT"/>
    <property type="match status" value="1"/>
</dbReference>
<comment type="caution">
    <text evidence="13">The sequence shown here is derived from an EMBL/GenBank/DDBJ whole genome shotgun (WGS) entry which is preliminary data.</text>
</comment>
<comment type="pathway">
    <text evidence="2 11">Cofactor biosynthesis; NAD(+) biosynthesis; deamido-NAD(+) from nicotinate D-ribonucleotide: step 1/1.</text>
</comment>
<dbReference type="EC" id="2.7.7.18" evidence="11"/>
<dbReference type="SUPFAM" id="SSF52374">
    <property type="entry name" value="Nucleotidylyl transferase"/>
    <property type="match status" value="1"/>
</dbReference>
<evidence type="ECO:0000256" key="5">
    <source>
        <dbReference type="ARBA" id="ARBA00022679"/>
    </source>
</evidence>
<dbReference type="HAMAP" id="MF_00244">
    <property type="entry name" value="NaMN_adenylyltr"/>
    <property type="match status" value="1"/>
</dbReference>
<dbReference type="NCBIfam" id="NF000840">
    <property type="entry name" value="PRK00071.1-3"/>
    <property type="match status" value="1"/>
</dbReference>
<dbReference type="GO" id="GO:0004515">
    <property type="term" value="F:nicotinate-nucleotide adenylyltransferase activity"/>
    <property type="evidence" value="ECO:0007669"/>
    <property type="project" value="UniProtKB-UniRule"/>
</dbReference>
<gene>
    <name evidence="11" type="primary">nadD</name>
    <name evidence="13" type="ORF">HNQ59_001676</name>
</gene>
<keyword evidence="5 11" id="KW-0808">Transferase</keyword>
<dbReference type="PANTHER" id="PTHR39321">
    <property type="entry name" value="NICOTINATE-NUCLEOTIDE ADENYLYLTRANSFERASE-RELATED"/>
    <property type="match status" value="1"/>
</dbReference>
<dbReference type="NCBIfam" id="NF000839">
    <property type="entry name" value="PRK00071.1-1"/>
    <property type="match status" value="1"/>
</dbReference>
<dbReference type="Pfam" id="PF01467">
    <property type="entry name" value="CTP_transf_like"/>
    <property type="match status" value="1"/>
</dbReference>
<name>A0A840MIB2_9PROT</name>
<comment type="catalytic activity">
    <reaction evidence="10 11">
        <text>nicotinate beta-D-ribonucleotide + ATP + H(+) = deamido-NAD(+) + diphosphate</text>
        <dbReference type="Rhea" id="RHEA:22860"/>
        <dbReference type="ChEBI" id="CHEBI:15378"/>
        <dbReference type="ChEBI" id="CHEBI:30616"/>
        <dbReference type="ChEBI" id="CHEBI:33019"/>
        <dbReference type="ChEBI" id="CHEBI:57502"/>
        <dbReference type="ChEBI" id="CHEBI:58437"/>
        <dbReference type="EC" id="2.7.7.18"/>
    </reaction>
</comment>